<dbReference type="RefSeq" id="WP_200594181.1">
    <property type="nucleotide sequence ID" value="NZ_JAEPBG010000008.1"/>
</dbReference>
<dbReference type="Proteomes" id="UP000622890">
    <property type="component" value="Unassembled WGS sequence"/>
</dbReference>
<organism evidence="1 2">
    <name type="scientific">Noviherbaspirillum pedocola</name>
    <dbReference type="NCBI Taxonomy" id="2801341"/>
    <lineage>
        <taxon>Bacteria</taxon>
        <taxon>Pseudomonadati</taxon>
        <taxon>Pseudomonadota</taxon>
        <taxon>Betaproteobacteria</taxon>
        <taxon>Burkholderiales</taxon>
        <taxon>Oxalobacteraceae</taxon>
        <taxon>Noviherbaspirillum</taxon>
    </lineage>
</organism>
<keyword evidence="2" id="KW-1185">Reference proteome</keyword>
<proteinExistence type="predicted"/>
<reference evidence="1" key="1">
    <citation type="submission" date="2021-01" db="EMBL/GenBank/DDBJ databases">
        <title>Genome sequence of strain Noviherbaspirillum sp. DKR-6.</title>
        <authorList>
            <person name="Chaudhary D.K."/>
        </authorList>
    </citation>
    <scope>NUCLEOTIDE SEQUENCE</scope>
    <source>
        <strain evidence="1">DKR-6</strain>
    </source>
</reference>
<evidence type="ECO:0000313" key="2">
    <source>
        <dbReference type="Proteomes" id="UP000622890"/>
    </source>
</evidence>
<gene>
    <name evidence="1" type="ORF">JJB74_18335</name>
</gene>
<dbReference type="EMBL" id="JAEPBG010000008">
    <property type="protein sequence ID" value="MBK4736587.1"/>
    <property type="molecule type" value="Genomic_DNA"/>
</dbReference>
<sequence>MKNANPDGKIRTAISDEELNAISAGGRTPAEMAQEVRRRLIEANERYVQTARTGNEEETRKAWEEYQFYSDLAKQIPGPTESVVPTPVPAAP</sequence>
<protein>
    <submittedName>
        <fullName evidence="1">Uncharacterized protein</fullName>
    </submittedName>
</protein>
<comment type="caution">
    <text evidence="1">The sequence shown here is derived from an EMBL/GenBank/DDBJ whole genome shotgun (WGS) entry which is preliminary data.</text>
</comment>
<name>A0A934W6T7_9BURK</name>
<accession>A0A934W6T7</accession>
<dbReference type="AlphaFoldDB" id="A0A934W6T7"/>
<evidence type="ECO:0000313" key="1">
    <source>
        <dbReference type="EMBL" id="MBK4736587.1"/>
    </source>
</evidence>